<dbReference type="eggNOG" id="ENOG5033M48">
    <property type="taxonomic scope" value="Bacteria"/>
</dbReference>
<evidence type="ECO:0000259" key="5">
    <source>
        <dbReference type="PROSITE" id="PS50966"/>
    </source>
</evidence>
<evidence type="ECO:0000313" key="7">
    <source>
        <dbReference type="Proteomes" id="UP000005984"/>
    </source>
</evidence>
<evidence type="ECO:0000256" key="2">
    <source>
        <dbReference type="ARBA" id="ARBA00022771"/>
    </source>
</evidence>
<keyword evidence="7" id="KW-1185">Reference proteome</keyword>
<evidence type="ECO:0000256" key="1">
    <source>
        <dbReference type="ARBA" id="ARBA00022723"/>
    </source>
</evidence>
<name>C2BG58_9FIRM</name>
<keyword evidence="3" id="KW-0862">Zinc</keyword>
<dbReference type="EMBL" id="ABYO01000214">
    <property type="protein sequence ID" value="EEI86173.1"/>
    <property type="molecule type" value="Genomic_DNA"/>
</dbReference>
<dbReference type="AlphaFoldDB" id="C2BG58"/>
<dbReference type="HOGENOM" id="CLU_808085_0_0_9"/>
<evidence type="ECO:0000256" key="4">
    <source>
        <dbReference type="PROSITE-ProRule" id="PRU00325"/>
    </source>
</evidence>
<reference evidence="6 7" key="1">
    <citation type="submission" date="2008-10" db="EMBL/GenBank/DDBJ databases">
        <authorList>
            <person name="Qin X."/>
            <person name="Bachman B."/>
            <person name="Battles P."/>
            <person name="Bell A."/>
            <person name="Bess C."/>
            <person name="Bickham C."/>
            <person name="Chaboub L."/>
            <person name="Chen D."/>
            <person name="Coyle M."/>
            <person name="Deiros D.R."/>
            <person name="Dinh H."/>
            <person name="Forbes L."/>
            <person name="Fowler G."/>
            <person name="Francisco L."/>
            <person name="Fu Q."/>
            <person name="Gubbala S."/>
            <person name="Hale W."/>
            <person name="Han Y."/>
            <person name="Hemphill L."/>
            <person name="Highlander S.K."/>
            <person name="Hirani K."/>
            <person name="Hogues M."/>
            <person name="Jackson L."/>
            <person name="Jakkamsetti A."/>
            <person name="Javaid M."/>
            <person name="Jiang H."/>
            <person name="Korchina V."/>
            <person name="Kovar C."/>
            <person name="Lara F."/>
            <person name="Lee S."/>
            <person name="Mata R."/>
            <person name="Mathew T."/>
            <person name="Moen C."/>
            <person name="Morales K."/>
            <person name="Munidasa M."/>
            <person name="Nazareth L."/>
            <person name="Ngo R."/>
            <person name="Nguyen L."/>
            <person name="Okwuonu G."/>
            <person name="Ongeri F."/>
            <person name="Patil S."/>
            <person name="Petrosino J."/>
            <person name="Pham C."/>
            <person name="Pham P."/>
            <person name="Pu L.-L."/>
            <person name="Puazo M."/>
            <person name="Raj R."/>
            <person name="Reid J."/>
            <person name="Rouhana J."/>
            <person name="Saada N."/>
            <person name="Shang Y."/>
            <person name="Simmons D."/>
            <person name="Thornton R."/>
            <person name="Warren J."/>
            <person name="Weissenberger G."/>
            <person name="Zhang J."/>
            <person name="Zhang L."/>
            <person name="Zhou C."/>
            <person name="Zhu D."/>
            <person name="Muzny D."/>
            <person name="Worley K."/>
            <person name="Gibbs R."/>
        </authorList>
    </citation>
    <scope>NUCLEOTIDE SEQUENCE [LARGE SCALE GENOMIC DNA]</scope>
    <source>
        <strain evidence="6 7">ATCC 51172</strain>
    </source>
</reference>
<evidence type="ECO:0000256" key="3">
    <source>
        <dbReference type="ARBA" id="ARBA00022833"/>
    </source>
</evidence>
<organism evidence="6 7">
    <name type="scientific">Anaerococcus lactolyticus ATCC 51172</name>
    <dbReference type="NCBI Taxonomy" id="525254"/>
    <lineage>
        <taxon>Bacteria</taxon>
        <taxon>Bacillati</taxon>
        <taxon>Bacillota</taxon>
        <taxon>Tissierellia</taxon>
        <taxon>Tissierellales</taxon>
        <taxon>Peptoniphilaceae</taxon>
        <taxon>Anaerococcus</taxon>
    </lineage>
</organism>
<dbReference type="Pfam" id="PF04434">
    <property type="entry name" value="SWIM"/>
    <property type="match status" value="2"/>
</dbReference>
<dbReference type="SMART" id="SM00575">
    <property type="entry name" value="ZnF_PMZ"/>
    <property type="match status" value="2"/>
</dbReference>
<dbReference type="InterPro" id="IPR006564">
    <property type="entry name" value="Znf_PMZ"/>
</dbReference>
<dbReference type="Proteomes" id="UP000005984">
    <property type="component" value="Unassembled WGS sequence"/>
</dbReference>
<accession>C2BG58</accession>
<feature type="domain" description="SWIM-type" evidence="5">
    <location>
        <begin position="147"/>
        <end position="185"/>
    </location>
</feature>
<dbReference type="InterPro" id="IPR007527">
    <property type="entry name" value="Znf_SWIM"/>
</dbReference>
<gene>
    <name evidence="6" type="ORF">HMPREF0072_1328</name>
</gene>
<sequence length="343" mass="40039">MVIKLIKGRCKFLKDWPDWDINIHEQEAQIERQGRSIHYPFTFTIDKAKKVGRFSSTSVLPYYDTSLSSCTCFDFQERKLPCKHIYRLAVELGYIEIINRPSFDKKAVEEIRSSDDIDAAPDQVKRQKSALKCKPIEIDFENKCGTFKGSGKNPYHTTLNDCTCRDFTVRNLPCKHIYRLRMELENPTSKKELQENLNSEFEKDYGKDLLRKLSQEAATAYIYSISFDWSSSSKIKEDILNELVKSELVEISKDLPITLKFLQKKDLFLICDEFDVQYKRSFSKSSLISAIINGLDSNNTNNLMEKLPFSIRRNIKAENIFGSIKYLYHKLYPTDYSEYTVDF</sequence>
<proteinExistence type="predicted"/>
<comment type="caution">
    <text evidence="6">The sequence shown here is derived from an EMBL/GenBank/DDBJ whole genome shotgun (WGS) entry which is preliminary data.</text>
</comment>
<dbReference type="STRING" id="525254.HMPREF0072_1328"/>
<feature type="domain" description="SWIM-type" evidence="5">
    <location>
        <begin position="55"/>
        <end position="93"/>
    </location>
</feature>
<dbReference type="PROSITE" id="PS50966">
    <property type="entry name" value="ZF_SWIM"/>
    <property type="match status" value="2"/>
</dbReference>
<protein>
    <submittedName>
        <fullName evidence="6">SWIM zinc finger domain protein</fullName>
    </submittedName>
</protein>
<evidence type="ECO:0000313" key="6">
    <source>
        <dbReference type="EMBL" id="EEI86173.1"/>
    </source>
</evidence>
<dbReference type="GO" id="GO:0008270">
    <property type="term" value="F:zinc ion binding"/>
    <property type="evidence" value="ECO:0007669"/>
    <property type="project" value="UniProtKB-KW"/>
</dbReference>
<keyword evidence="2 4" id="KW-0863">Zinc-finger</keyword>
<keyword evidence="1" id="KW-0479">Metal-binding</keyword>